<dbReference type="InterPro" id="IPR050109">
    <property type="entry name" value="HTH-type_TetR-like_transc_reg"/>
</dbReference>
<evidence type="ECO:0000256" key="1">
    <source>
        <dbReference type="ARBA" id="ARBA00022491"/>
    </source>
</evidence>
<organism evidence="7 8">
    <name type="scientific">Dyella soli</name>
    <dbReference type="NCBI Taxonomy" id="522319"/>
    <lineage>
        <taxon>Bacteria</taxon>
        <taxon>Pseudomonadati</taxon>
        <taxon>Pseudomonadota</taxon>
        <taxon>Gammaproteobacteria</taxon>
        <taxon>Lysobacterales</taxon>
        <taxon>Rhodanobacteraceae</taxon>
        <taxon>Dyella</taxon>
    </lineage>
</organism>
<evidence type="ECO:0000256" key="2">
    <source>
        <dbReference type="ARBA" id="ARBA00023015"/>
    </source>
</evidence>
<feature type="domain" description="HTH tetR-type" evidence="6">
    <location>
        <begin position="16"/>
        <end position="76"/>
    </location>
</feature>
<keyword evidence="4" id="KW-0804">Transcription</keyword>
<reference evidence="7 8" key="1">
    <citation type="submission" date="2019-02" db="EMBL/GenBank/DDBJ databases">
        <title>Dyella amyloliquefaciens sp. nov., isolated from forest soil.</title>
        <authorList>
            <person name="Gao Z.-H."/>
            <person name="Qiu L.-H."/>
        </authorList>
    </citation>
    <scope>NUCLEOTIDE SEQUENCE [LARGE SCALE GENOMIC DNA]</scope>
    <source>
        <strain evidence="7 8">KACC 12747</strain>
    </source>
</reference>
<dbReference type="InterPro" id="IPR009057">
    <property type="entry name" value="Homeodomain-like_sf"/>
</dbReference>
<dbReference type="GO" id="GO:0000976">
    <property type="term" value="F:transcription cis-regulatory region binding"/>
    <property type="evidence" value="ECO:0007669"/>
    <property type="project" value="TreeGrafter"/>
</dbReference>
<sequence>MNDETSDDKPLSGRAKAQRERILAAAQHCFVKFGFHAASMSNIADEAGMSAGLIYRYFPNKSAIVLAIIERQTDIELEDMREFSAATDPVEAIVECFATWSRPTPDMRMMNAALFLETCAESTRDDAVAQATRTADRIGMDAFQELLTKPASEGGFGMSPELAQRRALAFLCLIEGLAVRAARDPDLDLGQLRDALRDVVPRLFQP</sequence>
<protein>
    <submittedName>
        <fullName evidence="7">TetR/AcrR family transcriptional regulator</fullName>
    </submittedName>
</protein>
<dbReference type="InterPro" id="IPR036271">
    <property type="entry name" value="Tet_transcr_reg_TetR-rel_C_sf"/>
</dbReference>
<evidence type="ECO:0000256" key="4">
    <source>
        <dbReference type="ARBA" id="ARBA00023163"/>
    </source>
</evidence>
<dbReference type="EMBL" id="SJTG01000001">
    <property type="protein sequence ID" value="TCI12125.1"/>
    <property type="molecule type" value="Genomic_DNA"/>
</dbReference>
<dbReference type="Gene3D" id="1.10.357.10">
    <property type="entry name" value="Tetracycline Repressor, domain 2"/>
    <property type="match status" value="1"/>
</dbReference>
<dbReference type="PROSITE" id="PS50977">
    <property type="entry name" value="HTH_TETR_2"/>
    <property type="match status" value="1"/>
</dbReference>
<dbReference type="SUPFAM" id="SSF46689">
    <property type="entry name" value="Homeodomain-like"/>
    <property type="match status" value="1"/>
</dbReference>
<dbReference type="PANTHER" id="PTHR30055:SF226">
    <property type="entry name" value="HTH-TYPE TRANSCRIPTIONAL REGULATOR PKSA"/>
    <property type="match status" value="1"/>
</dbReference>
<dbReference type="Pfam" id="PF00440">
    <property type="entry name" value="TetR_N"/>
    <property type="match status" value="1"/>
</dbReference>
<feature type="DNA-binding region" description="H-T-H motif" evidence="5">
    <location>
        <begin position="39"/>
        <end position="58"/>
    </location>
</feature>
<keyword evidence="8" id="KW-1185">Reference proteome</keyword>
<evidence type="ECO:0000313" key="7">
    <source>
        <dbReference type="EMBL" id="TCI12125.1"/>
    </source>
</evidence>
<dbReference type="PRINTS" id="PR00455">
    <property type="entry name" value="HTHTETR"/>
</dbReference>
<accession>A0A4R0YS24</accession>
<evidence type="ECO:0000256" key="3">
    <source>
        <dbReference type="ARBA" id="ARBA00023125"/>
    </source>
</evidence>
<evidence type="ECO:0000256" key="5">
    <source>
        <dbReference type="PROSITE-ProRule" id="PRU00335"/>
    </source>
</evidence>
<gene>
    <name evidence="7" type="ORF">EZM97_01805</name>
</gene>
<keyword evidence="1" id="KW-0678">Repressor</keyword>
<dbReference type="InterPro" id="IPR039538">
    <property type="entry name" value="BetI_C"/>
</dbReference>
<dbReference type="InterPro" id="IPR001647">
    <property type="entry name" value="HTH_TetR"/>
</dbReference>
<evidence type="ECO:0000259" key="6">
    <source>
        <dbReference type="PROSITE" id="PS50977"/>
    </source>
</evidence>
<proteinExistence type="predicted"/>
<dbReference type="RefSeq" id="WP_131151095.1">
    <property type="nucleotide sequence ID" value="NZ_SJTG01000001.1"/>
</dbReference>
<dbReference type="AlphaFoldDB" id="A0A4R0YS24"/>
<keyword evidence="2" id="KW-0805">Transcription regulation</keyword>
<name>A0A4R0YS24_9GAMM</name>
<dbReference type="SUPFAM" id="SSF48498">
    <property type="entry name" value="Tetracyclin repressor-like, C-terminal domain"/>
    <property type="match status" value="1"/>
</dbReference>
<comment type="caution">
    <text evidence="7">The sequence shown here is derived from an EMBL/GenBank/DDBJ whole genome shotgun (WGS) entry which is preliminary data.</text>
</comment>
<dbReference type="Pfam" id="PF13977">
    <property type="entry name" value="TetR_C_6"/>
    <property type="match status" value="1"/>
</dbReference>
<evidence type="ECO:0000313" key="8">
    <source>
        <dbReference type="Proteomes" id="UP000291822"/>
    </source>
</evidence>
<dbReference type="PANTHER" id="PTHR30055">
    <property type="entry name" value="HTH-TYPE TRANSCRIPTIONAL REGULATOR RUTR"/>
    <property type="match status" value="1"/>
</dbReference>
<dbReference type="Proteomes" id="UP000291822">
    <property type="component" value="Unassembled WGS sequence"/>
</dbReference>
<dbReference type="GO" id="GO:0003700">
    <property type="term" value="F:DNA-binding transcription factor activity"/>
    <property type="evidence" value="ECO:0007669"/>
    <property type="project" value="TreeGrafter"/>
</dbReference>
<keyword evidence="3 5" id="KW-0238">DNA-binding</keyword>